<dbReference type="RefSeq" id="WP_087862979.1">
    <property type="nucleotide sequence ID" value="NZ_LT859958.1"/>
</dbReference>
<evidence type="ECO:0000313" key="2">
    <source>
        <dbReference type="Proteomes" id="UP000195514"/>
    </source>
</evidence>
<evidence type="ECO:0000313" key="1">
    <source>
        <dbReference type="EMBL" id="SMX55193.1"/>
    </source>
</evidence>
<dbReference type="GO" id="GO:0000271">
    <property type="term" value="P:polysaccharide biosynthetic process"/>
    <property type="evidence" value="ECO:0007669"/>
    <property type="project" value="InterPro"/>
</dbReference>
<dbReference type="SUPFAM" id="SSF53756">
    <property type="entry name" value="UDP-Glycosyltransferase/glycogen phosphorylase"/>
    <property type="match status" value="1"/>
</dbReference>
<sequence length="536" mass="61554">MTFFQLSQEFLANRSLRRKVNQDIRQMATRVAKAAPKPDETKTILLFNASTRISGLSLNAAFAMLTGWSLRMQGVRVINFVCHQGMPRCVQGTDRTDVYRLPPCNQCLTQSKIIYHQSKVSRLISTSSEELAKQLQNTSLDELRHFRFEDFPLGDLCLPSMRWVLRRHHLIDDEPTRVLYRYFILSAYKVALQFDWLVITESPQAVVVFNGMLFPEASARWVARQRGVPVYSHEVGMRPFSVFFTEGEATAYDVDIPQDFQLTPAQDAELDEYLSKRFKGDFSMAGIQFWPEMTRLDETLLKRMESFTQVVPIFTNVIFDTSQPHANVIFTDMFSWLDQVLTVIKAHPETLFVIRAHPDESRPGKASQESVAEWVQERGVDSLPNAVFVKPDEYFSSYEMIQRAKFVMIYNSTIGMEAAIMGAPVLCAGKARFTQLETVFFPQTRAEYMAQLEEFLTSEKVSAPEVHRLNARRFLYFQLFRTSLPFDHFLEPDGIWPGFVRLKDFSPQDLLPEHSPTLKAISEGLLQGGNFLLPEV</sequence>
<dbReference type="InterPro" id="IPR007833">
    <property type="entry name" value="Capsule_polysaccharide_synth"/>
</dbReference>
<protein>
    <submittedName>
        <fullName evidence="1">Capsule polysaccharide biosynthesis family protein</fullName>
    </submittedName>
</protein>
<dbReference type="GO" id="GO:0015774">
    <property type="term" value="P:polysaccharide transport"/>
    <property type="evidence" value="ECO:0007669"/>
    <property type="project" value="InterPro"/>
</dbReference>
<name>A0A1Y6K6C7_9CHLR</name>
<dbReference type="AlphaFoldDB" id="A0A1Y6K6C7"/>
<dbReference type="EMBL" id="LT859958">
    <property type="protein sequence ID" value="SMX55193.1"/>
    <property type="molecule type" value="Genomic_DNA"/>
</dbReference>
<dbReference type="Proteomes" id="UP000195514">
    <property type="component" value="Chromosome I"/>
</dbReference>
<dbReference type="KEGG" id="abat:CFX1CAM_2128"/>
<accession>A0A1Y6K6C7</accession>
<keyword evidence="2" id="KW-1185">Reference proteome</keyword>
<proteinExistence type="predicted"/>
<reference evidence="2" key="1">
    <citation type="submission" date="2017-05" db="EMBL/GenBank/DDBJ databases">
        <authorList>
            <person name="Kirkegaard R."/>
            <person name="Mcilroy J S."/>
        </authorList>
    </citation>
    <scope>NUCLEOTIDE SEQUENCE [LARGE SCALE GENOMIC DNA]</scope>
</reference>
<organism evidence="1 2">
    <name type="scientific">Candidatus Brevifilum fermentans</name>
    <dbReference type="NCBI Taxonomy" id="1986204"/>
    <lineage>
        <taxon>Bacteria</taxon>
        <taxon>Bacillati</taxon>
        <taxon>Chloroflexota</taxon>
        <taxon>Anaerolineae</taxon>
        <taxon>Anaerolineales</taxon>
        <taxon>Anaerolineaceae</taxon>
        <taxon>Candidatus Brevifilum</taxon>
    </lineage>
</organism>
<gene>
    <name evidence="1" type="ORF">CFX1CAM_2128</name>
</gene>
<dbReference type="Pfam" id="PF05159">
    <property type="entry name" value="Capsule_synth"/>
    <property type="match status" value="1"/>
</dbReference>